<name>A0ABY7NS86_9SPHN</name>
<dbReference type="RefSeq" id="WP_270078997.1">
    <property type="nucleotide sequence ID" value="NZ_CP115174.1"/>
</dbReference>
<dbReference type="Pfam" id="PF00512">
    <property type="entry name" value="HisKA"/>
    <property type="match status" value="1"/>
</dbReference>
<dbReference type="NCBIfam" id="TIGR00229">
    <property type="entry name" value="sensory_box"/>
    <property type="match status" value="2"/>
</dbReference>
<dbReference type="SMART" id="SM00448">
    <property type="entry name" value="REC"/>
    <property type="match status" value="1"/>
</dbReference>
<dbReference type="InterPro" id="IPR013767">
    <property type="entry name" value="PAS_fold"/>
</dbReference>
<dbReference type="InterPro" id="IPR013655">
    <property type="entry name" value="PAS_fold_3"/>
</dbReference>
<organism evidence="14 15">
    <name type="scientific">Sphingomonas abietis</name>
    <dbReference type="NCBI Taxonomy" id="3012344"/>
    <lineage>
        <taxon>Bacteria</taxon>
        <taxon>Pseudomonadati</taxon>
        <taxon>Pseudomonadota</taxon>
        <taxon>Alphaproteobacteria</taxon>
        <taxon>Sphingomonadales</taxon>
        <taxon>Sphingomonadaceae</taxon>
        <taxon>Sphingomonas</taxon>
    </lineage>
</organism>
<evidence type="ECO:0000256" key="8">
    <source>
        <dbReference type="ARBA" id="ARBA00023012"/>
    </source>
</evidence>
<feature type="modified residue" description="4-aspartylphosphate" evidence="9">
    <location>
        <position position="594"/>
    </location>
</feature>
<dbReference type="InterPro" id="IPR005467">
    <property type="entry name" value="His_kinase_dom"/>
</dbReference>
<dbReference type="Gene3D" id="1.10.287.130">
    <property type="match status" value="1"/>
</dbReference>
<feature type="domain" description="PAS" evidence="13">
    <location>
        <begin position="120"/>
        <end position="190"/>
    </location>
</feature>
<dbReference type="InterPro" id="IPR003594">
    <property type="entry name" value="HATPase_dom"/>
</dbReference>
<dbReference type="Pfam" id="PF08447">
    <property type="entry name" value="PAS_3"/>
    <property type="match status" value="1"/>
</dbReference>
<dbReference type="InterPro" id="IPR036890">
    <property type="entry name" value="HATPase_C_sf"/>
</dbReference>
<dbReference type="InterPro" id="IPR000014">
    <property type="entry name" value="PAS"/>
</dbReference>
<proteinExistence type="predicted"/>
<protein>
    <recommendedName>
        <fullName evidence="2">histidine kinase</fullName>
        <ecNumber evidence="2">2.7.13.3</ecNumber>
    </recommendedName>
</protein>
<keyword evidence="4" id="KW-0808">Transferase</keyword>
<feature type="domain" description="Response regulatory" evidence="12">
    <location>
        <begin position="543"/>
        <end position="656"/>
    </location>
</feature>
<dbReference type="InterPro" id="IPR004358">
    <property type="entry name" value="Sig_transdc_His_kin-like_C"/>
</dbReference>
<evidence type="ECO:0000313" key="15">
    <source>
        <dbReference type="Proteomes" id="UP001210865"/>
    </source>
</evidence>
<dbReference type="InterPro" id="IPR001789">
    <property type="entry name" value="Sig_transdc_resp-reg_receiver"/>
</dbReference>
<dbReference type="InterPro" id="IPR036097">
    <property type="entry name" value="HisK_dim/P_sf"/>
</dbReference>
<dbReference type="PROSITE" id="PS50109">
    <property type="entry name" value="HIS_KIN"/>
    <property type="match status" value="1"/>
</dbReference>
<dbReference type="SMART" id="SM00388">
    <property type="entry name" value="HisKA"/>
    <property type="match status" value="1"/>
</dbReference>
<dbReference type="Pfam" id="PF02518">
    <property type="entry name" value="HATPase_c"/>
    <property type="match status" value="1"/>
</dbReference>
<dbReference type="Gene3D" id="3.30.450.20">
    <property type="entry name" value="PAS domain"/>
    <property type="match status" value="2"/>
</dbReference>
<evidence type="ECO:0000256" key="4">
    <source>
        <dbReference type="ARBA" id="ARBA00022679"/>
    </source>
</evidence>
<keyword evidence="5" id="KW-0547">Nucleotide-binding</keyword>
<evidence type="ECO:0000256" key="2">
    <source>
        <dbReference type="ARBA" id="ARBA00012438"/>
    </source>
</evidence>
<keyword evidence="15" id="KW-1185">Reference proteome</keyword>
<dbReference type="InterPro" id="IPR011006">
    <property type="entry name" value="CheY-like_superfamily"/>
</dbReference>
<dbReference type="InterPro" id="IPR035965">
    <property type="entry name" value="PAS-like_dom_sf"/>
</dbReference>
<evidence type="ECO:0000256" key="1">
    <source>
        <dbReference type="ARBA" id="ARBA00000085"/>
    </source>
</evidence>
<dbReference type="Pfam" id="PF00989">
    <property type="entry name" value="PAS"/>
    <property type="match status" value="1"/>
</dbReference>
<dbReference type="PANTHER" id="PTHR43065">
    <property type="entry name" value="SENSOR HISTIDINE KINASE"/>
    <property type="match status" value="1"/>
</dbReference>
<evidence type="ECO:0000256" key="10">
    <source>
        <dbReference type="SAM" id="Coils"/>
    </source>
</evidence>
<keyword evidence="7" id="KW-0067">ATP-binding</keyword>
<evidence type="ECO:0000256" key="7">
    <source>
        <dbReference type="ARBA" id="ARBA00022840"/>
    </source>
</evidence>
<keyword evidence="10" id="KW-0175">Coiled coil</keyword>
<evidence type="ECO:0000259" key="12">
    <source>
        <dbReference type="PROSITE" id="PS50110"/>
    </source>
</evidence>
<dbReference type="Pfam" id="PF00072">
    <property type="entry name" value="Response_reg"/>
    <property type="match status" value="1"/>
</dbReference>
<dbReference type="EC" id="2.7.13.3" evidence="2"/>
<dbReference type="PROSITE" id="PS50110">
    <property type="entry name" value="RESPONSE_REGULATORY"/>
    <property type="match status" value="1"/>
</dbReference>
<dbReference type="PRINTS" id="PR00344">
    <property type="entry name" value="BCTRLSENSOR"/>
</dbReference>
<dbReference type="InterPro" id="IPR003661">
    <property type="entry name" value="HisK_dim/P_dom"/>
</dbReference>
<dbReference type="SUPFAM" id="SSF55874">
    <property type="entry name" value="ATPase domain of HSP90 chaperone/DNA topoisomerase II/histidine kinase"/>
    <property type="match status" value="1"/>
</dbReference>
<feature type="domain" description="PAS" evidence="13">
    <location>
        <begin position="3"/>
        <end position="76"/>
    </location>
</feature>
<gene>
    <name evidence="14" type="ORF">PBT88_09840</name>
</gene>
<reference evidence="14 15" key="1">
    <citation type="submission" date="2022-12" db="EMBL/GenBank/DDBJ databases">
        <title>Sphingomonas abieness sp. nov., an endophytic bacterium isolated from Abies koreana.</title>
        <authorList>
            <person name="Jiang L."/>
            <person name="Lee J."/>
        </authorList>
    </citation>
    <scope>NUCLEOTIDE SEQUENCE [LARGE SCALE GENOMIC DNA]</scope>
    <source>
        <strain evidence="15">PAMB 00755</strain>
    </source>
</reference>
<evidence type="ECO:0000259" key="13">
    <source>
        <dbReference type="PROSITE" id="PS50112"/>
    </source>
</evidence>
<keyword evidence="6" id="KW-0418">Kinase</keyword>
<evidence type="ECO:0000256" key="6">
    <source>
        <dbReference type="ARBA" id="ARBA00022777"/>
    </source>
</evidence>
<evidence type="ECO:0000256" key="5">
    <source>
        <dbReference type="ARBA" id="ARBA00022741"/>
    </source>
</evidence>
<evidence type="ECO:0000256" key="3">
    <source>
        <dbReference type="ARBA" id="ARBA00022553"/>
    </source>
</evidence>
<accession>A0ABY7NS86</accession>
<dbReference type="PANTHER" id="PTHR43065:SF49">
    <property type="entry name" value="HISTIDINE KINASE"/>
    <property type="match status" value="1"/>
</dbReference>
<feature type="domain" description="Histidine kinase" evidence="11">
    <location>
        <begin position="297"/>
        <end position="518"/>
    </location>
</feature>
<dbReference type="SUPFAM" id="SSF52172">
    <property type="entry name" value="CheY-like"/>
    <property type="match status" value="1"/>
</dbReference>
<dbReference type="Gene3D" id="3.40.50.2300">
    <property type="match status" value="1"/>
</dbReference>
<dbReference type="Gene3D" id="3.30.565.10">
    <property type="entry name" value="Histidine kinase-like ATPase, C-terminal domain"/>
    <property type="match status" value="1"/>
</dbReference>
<evidence type="ECO:0000313" key="14">
    <source>
        <dbReference type="EMBL" id="WBO24370.1"/>
    </source>
</evidence>
<dbReference type="SMART" id="SM00387">
    <property type="entry name" value="HATPase_c"/>
    <property type="match status" value="1"/>
</dbReference>
<dbReference type="SMART" id="SM00091">
    <property type="entry name" value="PAS"/>
    <property type="match status" value="2"/>
</dbReference>
<dbReference type="CDD" id="cd00082">
    <property type="entry name" value="HisKA"/>
    <property type="match status" value="1"/>
</dbReference>
<evidence type="ECO:0000259" key="11">
    <source>
        <dbReference type="PROSITE" id="PS50109"/>
    </source>
</evidence>
<keyword evidence="3 9" id="KW-0597">Phosphoprotein</keyword>
<evidence type="ECO:0000256" key="9">
    <source>
        <dbReference type="PROSITE-ProRule" id="PRU00169"/>
    </source>
</evidence>
<dbReference type="PROSITE" id="PS50112">
    <property type="entry name" value="PAS"/>
    <property type="match status" value="2"/>
</dbReference>
<dbReference type="SUPFAM" id="SSF47384">
    <property type="entry name" value="Homodimeric domain of signal transducing histidine kinase"/>
    <property type="match status" value="1"/>
</dbReference>
<dbReference type="Proteomes" id="UP001210865">
    <property type="component" value="Chromosome"/>
</dbReference>
<keyword evidence="8" id="KW-0902">Two-component regulatory system</keyword>
<sequence>MTDPSLAQDIIDSSTDFAIITLDPEGLITSWNSGAEHVLGWSAEEAIGQHGRLFFTKEDQAAGSPEHEIQRARREGRALNERTHMRADGSRFWGSGLLMRRKGSPGFVKIVRDRTHEREAERRLASLMDALPGFVFEADTDGHYVQTNARYQDYTGRAHSDLLGDGWLEVVHPDHRSRTHDAWKESIRTGRSFEQTFLVAAHDGSYRCFACRGIPEAGDDGRVLRWIGTCIDVENEAKARAMLEGLNLSLEHAVTNRSAALEESHRALQSEVEERERIEEALRQSQKMEAIGQLTGGVAHDFNNLLTVILGSVDLLRRPNLSDEKRERYMSSIAETAERAAKLTNQLLAFARRQPLKAEAFDVVKRLGETGNVLQTVSGARVTIDLDVRCESCLIEADPVQFDTAMLNMAVNARDAMDGEGTLTITVEERACVPPTRGHGAVAGRFVAVSVRDTGAGIAHDDLPRIFEPFFTTKEVGRGTGLGLSQVFGFAKQSGGEIAIDSAPGRGAVFTLYLPHAEDKQKASAAPAETTPTAVTATGSGQDVLLVEDNQLVGEFAAQLIGDLGYTALWVSSAQEALALVEANPGKFDIVFTDVVMPGMSGIELAEALREKYPKLPVVLTSGYSHVLAAEGTHGFDLLQKPYTADGLAHALQKAAQSRK</sequence>
<feature type="coiled-coil region" evidence="10">
    <location>
        <begin position="261"/>
        <end position="288"/>
    </location>
</feature>
<dbReference type="SUPFAM" id="SSF55785">
    <property type="entry name" value="PYP-like sensor domain (PAS domain)"/>
    <property type="match status" value="2"/>
</dbReference>
<dbReference type="EMBL" id="CP115174">
    <property type="protein sequence ID" value="WBO24370.1"/>
    <property type="molecule type" value="Genomic_DNA"/>
</dbReference>
<comment type="catalytic activity">
    <reaction evidence="1">
        <text>ATP + protein L-histidine = ADP + protein N-phospho-L-histidine.</text>
        <dbReference type="EC" id="2.7.13.3"/>
    </reaction>
</comment>
<dbReference type="CDD" id="cd00130">
    <property type="entry name" value="PAS"/>
    <property type="match status" value="2"/>
</dbReference>